<dbReference type="STRING" id="7395.A0A1A9VQY0"/>
<evidence type="ECO:0000313" key="12">
    <source>
        <dbReference type="Proteomes" id="UP000078200"/>
    </source>
</evidence>
<dbReference type="Gene3D" id="1.20.1420.30">
    <property type="entry name" value="NCX, central ion-binding region"/>
    <property type="match status" value="1"/>
</dbReference>
<evidence type="ECO:0000256" key="2">
    <source>
        <dbReference type="ARBA" id="ARBA00022448"/>
    </source>
</evidence>
<feature type="transmembrane region" description="Helical" evidence="9">
    <location>
        <begin position="266"/>
        <end position="285"/>
    </location>
</feature>
<dbReference type="Pfam" id="PF01699">
    <property type="entry name" value="Na_Ca_ex"/>
    <property type="match status" value="1"/>
</dbReference>
<dbReference type="PANTHER" id="PTHR11878">
    <property type="entry name" value="SODIUM/CALCIUM EXCHANGER"/>
    <property type="match status" value="1"/>
</dbReference>
<keyword evidence="5 9" id="KW-0812">Transmembrane</keyword>
<dbReference type="PRINTS" id="PR01259">
    <property type="entry name" value="NACAEXCHNGR"/>
</dbReference>
<dbReference type="GO" id="GO:0030424">
    <property type="term" value="C:axon"/>
    <property type="evidence" value="ECO:0007669"/>
    <property type="project" value="TreeGrafter"/>
</dbReference>
<dbReference type="AlphaFoldDB" id="A0A1A9VQY0"/>
<evidence type="ECO:0000256" key="5">
    <source>
        <dbReference type="ARBA" id="ARBA00022692"/>
    </source>
</evidence>
<evidence type="ECO:0000256" key="4">
    <source>
        <dbReference type="ARBA" id="ARBA00022568"/>
    </source>
</evidence>
<dbReference type="PANTHER" id="PTHR11878:SF65">
    <property type="entry name" value="NA_CA-EXCHANGE PROTEIN, ISOFORM G"/>
    <property type="match status" value="1"/>
</dbReference>
<evidence type="ECO:0000256" key="7">
    <source>
        <dbReference type="ARBA" id="ARBA00023065"/>
    </source>
</evidence>
<organism evidence="11 12">
    <name type="scientific">Glossina austeni</name>
    <name type="common">Savannah tsetse fly</name>
    <dbReference type="NCBI Taxonomy" id="7395"/>
    <lineage>
        <taxon>Eukaryota</taxon>
        <taxon>Metazoa</taxon>
        <taxon>Ecdysozoa</taxon>
        <taxon>Arthropoda</taxon>
        <taxon>Hexapoda</taxon>
        <taxon>Insecta</taxon>
        <taxon>Pterygota</taxon>
        <taxon>Neoptera</taxon>
        <taxon>Endopterygota</taxon>
        <taxon>Diptera</taxon>
        <taxon>Brachycera</taxon>
        <taxon>Muscomorpha</taxon>
        <taxon>Hippoboscoidea</taxon>
        <taxon>Glossinidae</taxon>
        <taxon>Glossina</taxon>
    </lineage>
</organism>
<dbReference type="GO" id="GO:0098703">
    <property type="term" value="P:calcium ion import across plasma membrane"/>
    <property type="evidence" value="ECO:0007669"/>
    <property type="project" value="TreeGrafter"/>
</dbReference>
<evidence type="ECO:0000313" key="11">
    <source>
        <dbReference type="EnsemblMetazoa" id="GAUT044771-PA"/>
    </source>
</evidence>
<comment type="subcellular location">
    <subcellularLocation>
        <location evidence="1">Endomembrane system</location>
        <topology evidence="1">Multi-pass membrane protein</topology>
    </subcellularLocation>
</comment>
<keyword evidence="6 9" id="KW-1133">Transmembrane helix</keyword>
<evidence type="ECO:0000256" key="1">
    <source>
        <dbReference type="ARBA" id="ARBA00004127"/>
    </source>
</evidence>
<dbReference type="InterPro" id="IPR044880">
    <property type="entry name" value="NCX_ion-bd_dom_sf"/>
</dbReference>
<dbReference type="VEuPathDB" id="VectorBase:GAUT044771"/>
<keyword evidence="3" id="KW-0050">Antiport</keyword>
<accession>A0A1A9VQY0</accession>
<evidence type="ECO:0000256" key="8">
    <source>
        <dbReference type="ARBA" id="ARBA00023136"/>
    </source>
</evidence>
<keyword evidence="12" id="KW-1185">Reference proteome</keyword>
<sequence length="291" mass="30944">MQCDGMQGQHDELAGLIQAAEQKSPEDLTEEDKMALLGRPKAGETTRALLRIIESKEFKNTIDKLVQRANASMVLGTSSWKEQFVEALTVTSAEDGGEEEGEESTPTCANYLYEIAGGYLCFFVSICAIGVVTAIIGDVAGHFGCTLGIKDAVTAICFVALGTSIPDTFASKVAAIQDKYADASVGNVTGSNAVNVFLGIGVAWTVAAIYHEAQGQVFAVEPGTLAFSVTLFCSEAFIAISILMLRRSKAVGGELGGPVTIKYVSGFFLFSLWLIYLIVSSLEAYEVIQGF</sequence>
<dbReference type="GO" id="GO:0042383">
    <property type="term" value="C:sarcolemma"/>
    <property type="evidence" value="ECO:0007669"/>
    <property type="project" value="TreeGrafter"/>
</dbReference>
<keyword evidence="4" id="KW-0109">Calcium transport</keyword>
<dbReference type="Proteomes" id="UP000078200">
    <property type="component" value="Unassembled WGS sequence"/>
</dbReference>
<dbReference type="EnsemblMetazoa" id="GAUT044771-RA">
    <property type="protein sequence ID" value="GAUT044771-PA"/>
    <property type="gene ID" value="GAUT044771"/>
</dbReference>
<dbReference type="GO" id="GO:0005432">
    <property type="term" value="F:calcium:sodium antiporter activity"/>
    <property type="evidence" value="ECO:0007669"/>
    <property type="project" value="InterPro"/>
</dbReference>
<dbReference type="InterPro" id="IPR051171">
    <property type="entry name" value="CaCA"/>
</dbReference>
<evidence type="ECO:0000256" key="3">
    <source>
        <dbReference type="ARBA" id="ARBA00022449"/>
    </source>
</evidence>
<keyword evidence="4" id="KW-0106">Calcium</keyword>
<evidence type="ECO:0000259" key="10">
    <source>
        <dbReference type="Pfam" id="PF01699"/>
    </source>
</evidence>
<feature type="transmembrane region" description="Helical" evidence="9">
    <location>
        <begin position="119"/>
        <end position="140"/>
    </location>
</feature>
<evidence type="ECO:0000256" key="6">
    <source>
        <dbReference type="ARBA" id="ARBA00022989"/>
    </source>
</evidence>
<dbReference type="GO" id="GO:0098794">
    <property type="term" value="C:postsynapse"/>
    <property type="evidence" value="ECO:0007669"/>
    <property type="project" value="TreeGrafter"/>
</dbReference>
<evidence type="ECO:0000256" key="9">
    <source>
        <dbReference type="SAM" id="Phobius"/>
    </source>
</evidence>
<reference evidence="11" key="1">
    <citation type="submission" date="2020-05" db="UniProtKB">
        <authorList>
            <consortium name="EnsemblMetazoa"/>
        </authorList>
    </citation>
    <scope>IDENTIFICATION</scope>
    <source>
        <strain evidence="11">TTRI</strain>
    </source>
</reference>
<proteinExistence type="predicted"/>
<protein>
    <recommendedName>
        <fullName evidence="10">Sodium/calcium exchanger membrane region domain-containing protein</fullName>
    </recommendedName>
</protein>
<keyword evidence="2" id="KW-0813">Transport</keyword>
<dbReference type="InterPro" id="IPR004836">
    <property type="entry name" value="Na_Ca_Ex"/>
</dbReference>
<name>A0A1A9VQY0_GLOAU</name>
<feature type="domain" description="Sodium/calcium exchanger membrane region" evidence="10">
    <location>
        <begin position="119"/>
        <end position="280"/>
    </location>
</feature>
<dbReference type="InterPro" id="IPR004837">
    <property type="entry name" value="NaCa_Exmemb"/>
</dbReference>
<dbReference type="GO" id="GO:0012505">
    <property type="term" value="C:endomembrane system"/>
    <property type="evidence" value="ECO:0007669"/>
    <property type="project" value="UniProtKB-SubCell"/>
</dbReference>
<feature type="transmembrane region" description="Helical" evidence="9">
    <location>
        <begin position="152"/>
        <end position="171"/>
    </location>
</feature>
<keyword evidence="8 9" id="KW-0472">Membrane</keyword>
<feature type="transmembrane region" description="Helical" evidence="9">
    <location>
        <begin position="223"/>
        <end position="245"/>
    </location>
</feature>
<keyword evidence="7" id="KW-0406">Ion transport</keyword>
<feature type="transmembrane region" description="Helical" evidence="9">
    <location>
        <begin position="192"/>
        <end position="211"/>
    </location>
</feature>